<accession>A0A2P7BWV8</accession>
<sequence length="83" mass="8939">MAKYFIIGETGSDELWLIDVDKRSAEPLTQASNAANADIIQIINKARKNGIATTKGVTIAIATNSRSDIQAQMFSEDPVGSKK</sequence>
<evidence type="ECO:0000313" key="2">
    <source>
        <dbReference type="Proteomes" id="UP000241444"/>
    </source>
</evidence>
<dbReference type="Proteomes" id="UP000241444">
    <property type="component" value="Unassembled WGS sequence"/>
</dbReference>
<dbReference type="AlphaFoldDB" id="A0A2P7BWV8"/>
<dbReference type="RefSeq" id="WP_106709371.1">
    <property type="nucleotide sequence ID" value="NZ_PGGO01000001.1"/>
</dbReference>
<dbReference type="OrthoDB" id="8420948at2"/>
<protein>
    <submittedName>
        <fullName evidence="1">Uncharacterized protein</fullName>
    </submittedName>
</protein>
<reference evidence="2" key="1">
    <citation type="submission" date="2017-11" db="EMBL/GenBank/DDBJ databases">
        <authorList>
            <person name="Kuznetsova I."/>
            <person name="Sazanova A."/>
            <person name="Chirak E."/>
            <person name="Safronova V."/>
            <person name="Willems A."/>
        </authorList>
    </citation>
    <scope>NUCLEOTIDE SEQUENCE [LARGE SCALE GENOMIC DNA]</scope>
    <source>
        <strain evidence="2">STM 196</strain>
    </source>
</reference>
<proteinExistence type="predicted"/>
<name>A0A2P7BWV8_9HYPH</name>
<keyword evidence="2" id="KW-1185">Reference proteome</keyword>
<dbReference type="EMBL" id="PGGO01000001">
    <property type="protein sequence ID" value="PSH70954.1"/>
    <property type="molecule type" value="Genomic_DNA"/>
</dbReference>
<comment type="caution">
    <text evidence="1">The sequence shown here is derived from an EMBL/GenBank/DDBJ whole genome shotgun (WGS) entry which is preliminary data.</text>
</comment>
<gene>
    <name evidence="1" type="ORF">CU102_02600</name>
</gene>
<organism evidence="1 2">
    <name type="scientific">Phyllobacterium brassicacearum</name>
    <dbReference type="NCBI Taxonomy" id="314235"/>
    <lineage>
        <taxon>Bacteria</taxon>
        <taxon>Pseudomonadati</taxon>
        <taxon>Pseudomonadota</taxon>
        <taxon>Alphaproteobacteria</taxon>
        <taxon>Hyphomicrobiales</taxon>
        <taxon>Phyllobacteriaceae</taxon>
        <taxon>Phyllobacterium</taxon>
    </lineage>
</organism>
<evidence type="ECO:0000313" key="1">
    <source>
        <dbReference type="EMBL" id="PSH70954.1"/>
    </source>
</evidence>